<proteinExistence type="inferred from homology"/>
<dbReference type="SUPFAM" id="SSF52374">
    <property type="entry name" value="Nucleotidylyl transferase"/>
    <property type="match status" value="1"/>
</dbReference>
<dbReference type="GO" id="GO:0004818">
    <property type="term" value="F:glutamate-tRNA ligase activity"/>
    <property type="evidence" value="ECO:0007669"/>
    <property type="project" value="UniProtKB-EC"/>
</dbReference>
<feature type="domain" description="Glutamyl/glutaminyl-tRNA synthetase class Ib catalytic" evidence="10">
    <location>
        <begin position="4"/>
        <end position="313"/>
    </location>
</feature>
<dbReference type="CDD" id="cd00808">
    <property type="entry name" value="GluRS_core"/>
    <property type="match status" value="1"/>
</dbReference>
<gene>
    <name evidence="12" type="ORF">EXIGLDRAFT_738698</name>
</gene>
<keyword evidence="6 9" id="KW-0648">Protein biosynthesis</keyword>
<reference evidence="12 13" key="1">
    <citation type="journal article" date="2016" name="Mol. Biol. Evol.">
        <title>Comparative Genomics of Early-Diverging Mushroom-Forming Fungi Provides Insights into the Origins of Lignocellulose Decay Capabilities.</title>
        <authorList>
            <person name="Nagy L.G."/>
            <person name="Riley R."/>
            <person name="Tritt A."/>
            <person name="Adam C."/>
            <person name="Daum C."/>
            <person name="Floudas D."/>
            <person name="Sun H."/>
            <person name="Yadav J.S."/>
            <person name="Pangilinan J."/>
            <person name="Larsson K.H."/>
            <person name="Matsuura K."/>
            <person name="Barry K."/>
            <person name="Labutti K."/>
            <person name="Kuo R."/>
            <person name="Ohm R.A."/>
            <person name="Bhattacharya S.S."/>
            <person name="Shirouzu T."/>
            <person name="Yoshinaga Y."/>
            <person name="Martin F.M."/>
            <person name="Grigoriev I.V."/>
            <person name="Hibbett D.S."/>
        </authorList>
    </citation>
    <scope>NUCLEOTIDE SEQUENCE [LARGE SCALE GENOMIC DNA]</scope>
    <source>
        <strain evidence="12 13">HHB12029</strain>
    </source>
</reference>
<dbReference type="InterPro" id="IPR049940">
    <property type="entry name" value="GluQ/Sye"/>
</dbReference>
<dbReference type="InterPro" id="IPR004527">
    <property type="entry name" value="Glu-tRNA-ligase_bac/mito"/>
</dbReference>
<dbReference type="Pfam" id="PF19269">
    <property type="entry name" value="Anticodon_2"/>
    <property type="match status" value="1"/>
</dbReference>
<dbReference type="Pfam" id="PF00749">
    <property type="entry name" value="tRNA-synt_1c"/>
    <property type="match status" value="1"/>
</dbReference>
<keyword evidence="4 9" id="KW-0547">Nucleotide-binding</keyword>
<name>A0A165NGW4_EXIGL</name>
<dbReference type="InterPro" id="IPR000924">
    <property type="entry name" value="Glu/Gln-tRNA-synth"/>
</dbReference>
<keyword evidence="3 9" id="KW-0436">Ligase</keyword>
<dbReference type="PRINTS" id="PR00987">
    <property type="entry name" value="TRNASYNTHGLU"/>
</dbReference>
<dbReference type="InterPro" id="IPR020751">
    <property type="entry name" value="aa-tRNA-synth_I_codon-bd_sub2"/>
</dbReference>
<keyword evidence="7 9" id="KW-0030">Aminoacyl-tRNA synthetase</keyword>
<evidence type="ECO:0000259" key="11">
    <source>
        <dbReference type="Pfam" id="PF19269"/>
    </source>
</evidence>
<dbReference type="Proteomes" id="UP000077266">
    <property type="component" value="Unassembled WGS sequence"/>
</dbReference>
<dbReference type="PANTHER" id="PTHR43311:SF2">
    <property type="entry name" value="GLUTAMATE--TRNA LIGASE, MITOCHONDRIAL-RELATED"/>
    <property type="match status" value="1"/>
</dbReference>
<feature type="domain" description="Aminoacyl-tRNA synthetase class I anticodon-binding" evidence="11">
    <location>
        <begin position="448"/>
        <end position="504"/>
    </location>
</feature>
<dbReference type="InterPro" id="IPR001412">
    <property type="entry name" value="aa-tRNA-synth_I_CS"/>
</dbReference>
<dbReference type="AlphaFoldDB" id="A0A165NGW4"/>
<dbReference type="InterPro" id="IPR014729">
    <property type="entry name" value="Rossmann-like_a/b/a_fold"/>
</dbReference>
<evidence type="ECO:0000259" key="10">
    <source>
        <dbReference type="Pfam" id="PF00749"/>
    </source>
</evidence>
<evidence type="ECO:0000256" key="1">
    <source>
        <dbReference type="ARBA" id="ARBA00007894"/>
    </source>
</evidence>
<dbReference type="InterPro" id="IPR045462">
    <property type="entry name" value="aa-tRNA-synth_I_cd-bd"/>
</dbReference>
<dbReference type="GO" id="GO:0005739">
    <property type="term" value="C:mitochondrion"/>
    <property type="evidence" value="ECO:0007669"/>
    <property type="project" value="TreeGrafter"/>
</dbReference>
<evidence type="ECO:0000313" key="13">
    <source>
        <dbReference type="Proteomes" id="UP000077266"/>
    </source>
</evidence>
<evidence type="ECO:0000256" key="5">
    <source>
        <dbReference type="ARBA" id="ARBA00022840"/>
    </source>
</evidence>
<dbReference type="SUPFAM" id="SSF48163">
    <property type="entry name" value="An anticodon-binding domain of class I aminoacyl-tRNA synthetases"/>
    <property type="match status" value="1"/>
</dbReference>
<evidence type="ECO:0000256" key="3">
    <source>
        <dbReference type="ARBA" id="ARBA00022598"/>
    </source>
</evidence>
<dbReference type="InterPro" id="IPR008925">
    <property type="entry name" value="aa_tRNA-synth_I_cd-bd_sf"/>
</dbReference>
<sequence>MALLRFAPSPTGSLHLGGLRTALFNHLLARKLGGTWLLRIEDTDATRYDPQSVAGIKAGLQWAGIAPENADAPYYQSQRLDLYHEHAKKLLDQRLAYRCFCSPDTLAETRQRLSSLGSNATYDRTCLHLTDEEVHRRLRAGHKHVVRLLDTAVPTRPSIADMVFGAFKDVHTSLSTDTVLLKSDNFPTYHLASVIDDHDMGVTHVVRGEEWLASLPLHLDLYACFGWKPPEFGHLPLLLNADGTKMSKRASGWKVSSFEESGFEPEAVLNWLFLLGLSTSTHDEEVFRLEEMLQRFDLNHFSTHRAILDRSKLLHLNRSHIRRKAEEDDPKLLSRTQRVIKEELGTDVSVDEARTALKFAGDRVEVLPQLPAIAGYLFVEPNYASTEARKLKKSIPSEIYRQVCSDLLAALHPAPIITCMSDGNKAYITKLGDANPSLDTDDLHERWAAALASVRNALMKNKTASPKQIMATLRHALTGMEHGPPLAEIVQALPPYQILWRLARGSFDGAQRREIGLDAED</sequence>
<organism evidence="12 13">
    <name type="scientific">Exidia glandulosa HHB12029</name>
    <dbReference type="NCBI Taxonomy" id="1314781"/>
    <lineage>
        <taxon>Eukaryota</taxon>
        <taxon>Fungi</taxon>
        <taxon>Dikarya</taxon>
        <taxon>Basidiomycota</taxon>
        <taxon>Agaricomycotina</taxon>
        <taxon>Agaricomycetes</taxon>
        <taxon>Auriculariales</taxon>
        <taxon>Exidiaceae</taxon>
        <taxon>Exidia</taxon>
    </lineage>
</organism>
<dbReference type="PROSITE" id="PS00178">
    <property type="entry name" value="AA_TRNA_LIGASE_I"/>
    <property type="match status" value="1"/>
</dbReference>
<dbReference type="GO" id="GO:0008270">
    <property type="term" value="F:zinc ion binding"/>
    <property type="evidence" value="ECO:0007669"/>
    <property type="project" value="InterPro"/>
</dbReference>
<evidence type="ECO:0000256" key="8">
    <source>
        <dbReference type="ARBA" id="ARBA00030865"/>
    </source>
</evidence>
<evidence type="ECO:0000256" key="4">
    <source>
        <dbReference type="ARBA" id="ARBA00022741"/>
    </source>
</evidence>
<dbReference type="InParanoid" id="A0A165NGW4"/>
<evidence type="ECO:0000256" key="9">
    <source>
        <dbReference type="RuleBase" id="RU363037"/>
    </source>
</evidence>
<dbReference type="InterPro" id="IPR020058">
    <property type="entry name" value="Glu/Gln-tRNA-synth_Ib_cat-dom"/>
</dbReference>
<keyword evidence="5 9" id="KW-0067">ATP-binding</keyword>
<dbReference type="Gene3D" id="1.10.10.350">
    <property type="match status" value="1"/>
</dbReference>
<dbReference type="PANTHER" id="PTHR43311">
    <property type="entry name" value="GLUTAMATE--TRNA LIGASE"/>
    <property type="match status" value="1"/>
</dbReference>
<dbReference type="InterPro" id="IPR033910">
    <property type="entry name" value="GluRS_core"/>
</dbReference>
<dbReference type="OrthoDB" id="428822at2759"/>
<evidence type="ECO:0000256" key="7">
    <source>
        <dbReference type="ARBA" id="ARBA00023146"/>
    </source>
</evidence>
<dbReference type="GO" id="GO:0005524">
    <property type="term" value="F:ATP binding"/>
    <property type="evidence" value="ECO:0007669"/>
    <property type="project" value="UniProtKB-KW"/>
</dbReference>
<dbReference type="NCBIfam" id="TIGR00464">
    <property type="entry name" value="gltX_bact"/>
    <property type="match status" value="1"/>
</dbReference>
<protein>
    <recommendedName>
        <fullName evidence="2">glutamate--tRNA ligase</fullName>
        <ecNumber evidence="2">6.1.1.17</ecNumber>
    </recommendedName>
    <alternativeName>
        <fullName evidence="8">Glutamyl-tRNA synthetase</fullName>
    </alternativeName>
</protein>
<accession>A0A165NGW4</accession>
<dbReference type="EC" id="6.1.1.17" evidence="2"/>
<comment type="similarity">
    <text evidence="1">Belongs to the class-I aminoacyl-tRNA synthetase family. Glutamate--tRNA ligase type 1 subfamily.</text>
</comment>
<evidence type="ECO:0000256" key="6">
    <source>
        <dbReference type="ARBA" id="ARBA00022917"/>
    </source>
</evidence>
<dbReference type="Gene3D" id="3.40.50.620">
    <property type="entry name" value="HUPs"/>
    <property type="match status" value="1"/>
</dbReference>
<evidence type="ECO:0000313" key="12">
    <source>
        <dbReference type="EMBL" id="KZW00732.1"/>
    </source>
</evidence>
<dbReference type="STRING" id="1314781.A0A165NGW4"/>
<dbReference type="GO" id="GO:0006424">
    <property type="term" value="P:glutamyl-tRNA aminoacylation"/>
    <property type="evidence" value="ECO:0007669"/>
    <property type="project" value="InterPro"/>
</dbReference>
<dbReference type="HAMAP" id="MF_00022">
    <property type="entry name" value="Glu_tRNA_synth_type1"/>
    <property type="match status" value="1"/>
</dbReference>
<dbReference type="EMBL" id="KV425899">
    <property type="protein sequence ID" value="KZW00732.1"/>
    <property type="molecule type" value="Genomic_DNA"/>
</dbReference>
<evidence type="ECO:0000256" key="2">
    <source>
        <dbReference type="ARBA" id="ARBA00012835"/>
    </source>
</evidence>
<dbReference type="GO" id="GO:0000049">
    <property type="term" value="F:tRNA binding"/>
    <property type="evidence" value="ECO:0007669"/>
    <property type="project" value="InterPro"/>
</dbReference>
<dbReference type="FunCoup" id="A0A165NGW4">
    <property type="interactions" value="464"/>
</dbReference>
<keyword evidence="13" id="KW-1185">Reference proteome</keyword>